<feature type="transmembrane region" description="Helical" evidence="8">
    <location>
        <begin position="169"/>
        <end position="193"/>
    </location>
</feature>
<name>A0A0J9X2X6_GEOCN</name>
<feature type="compositionally biased region" description="Pro residues" evidence="7">
    <location>
        <begin position="122"/>
        <end position="131"/>
    </location>
</feature>
<protein>
    <submittedName>
        <fullName evidence="9">Similar to Saccharomyces cerevisiae YOR079C ATX2 Golgi membrane protein involved in manganese homeostasis</fullName>
    </submittedName>
</protein>
<dbReference type="OrthoDB" id="19859at2759"/>
<organism evidence="9 10">
    <name type="scientific">Geotrichum candidum</name>
    <name type="common">Oospora lactis</name>
    <name type="synonym">Dipodascus geotrichum</name>
    <dbReference type="NCBI Taxonomy" id="1173061"/>
    <lineage>
        <taxon>Eukaryota</taxon>
        <taxon>Fungi</taxon>
        <taxon>Dikarya</taxon>
        <taxon>Ascomycota</taxon>
        <taxon>Saccharomycotina</taxon>
        <taxon>Dipodascomycetes</taxon>
        <taxon>Dipodascales</taxon>
        <taxon>Dipodascaceae</taxon>
        <taxon>Geotrichum</taxon>
    </lineage>
</organism>
<keyword evidence="5" id="KW-0333">Golgi apparatus</keyword>
<feature type="transmembrane region" description="Helical" evidence="8">
    <location>
        <begin position="35"/>
        <end position="55"/>
    </location>
</feature>
<dbReference type="PANTHER" id="PTHR16133:SF0">
    <property type="entry name" value="ZINC_IRON REGULATED TRANSPORTER-RELATED PROTEIN 102B, ISOFORM E"/>
    <property type="match status" value="1"/>
</dbReference>
<feature type="transmembrane region" description="Helical" evidence="8">
    <location>
        <begin position="6"/>
        <end position="28"/>
    </location>
</feature>
<evidence type="ECO:0000256" key="6">
    <source>
        <dbReference type="ARBA" id="ARBA00023136"/>
    </source>
</evidence>
<evidence type="ECO:0000256" key="1">
    <source>
        <dbReference type="ARBA" id="ARBA00004127"/>
    </source>
</evidence>
<sequence>MQSAVTLLILCLLMAVSCYLAGLVPLIIPLSQQKIRLISVFGTGILISTALLVIIPEGVDTLYSTTDTSPRAKVGLTLLAGFLVMYLVDKLPAVSLASENGSFLPLSFDMSTSRFSNTENPPLSPSSPPPTSSMHQHDSVKSTSVGLVIHALADGIALGASVATENSALEAIIFLAIMVHKAPAAFGLAAVVLQAGGVSRAKKTLAIFSLSAPVGAILTYLVITILGSSDTALIQWWTAILLIFSGGTFLYVAVHVMQESGNANSLAELLVSVGGMLVPLLTMFMPDD</sequence>
<feature type="transmembrane region" description="Helical" evidence="8">
    <location>
        <begin position="234"/>
        <end position="254"/>
    </location>
</feature>
<dbReference type="InterPro" id="IPR003689">
    <property type="entry name" value="ZIP"/>
</dbReference>
<evidence type="ECO:0000256" key="8">
    <source>
        <dbReference type="SAM" id="Phobius"/>
    </source>
</evidence>
<reference evidence="9" key="1">
    <citation type="submission" date="2014-03" db="EMBL/GenBank/DDBJ databases">
        <authorList>
            <person name="Casaregola S."/>
        </authorList>
    </citation>
    <scope>NUCLEOTIDE SEQUENCE [LARGE SCALE GENOMIC DNA]</scope>
    <source>
        <strain evidence="9">CLIB 918</strain>
    </source>
</reference>
<gene>
    <name evidence="9" type="ORF">BN980_GECA01s06896g</name>
</gene>
<dbReference type="GO" id="GO:0006829">
    <property type="term" value="P:zinc ion transport"/>
    <property type="evidence" value="ECO:0007669"/>
    <property type="project" value="InterPro"/>
</dbReference>
<evidence type="ECO:0000256" key="7">
    <source>
        <dbReference type="SAM" id="MobiDB-lite"/>
    </source>
</evidence>
<comment type="subcellular location">
    <subcellularLocation>
        <location evidence="1">Endomembrane system</location>
        <topology evidence="1">Multi-pass membrane protein</topology>
    </subcellularLocation>
    <subcellularLocation>
        <location evidence="2">Golgi apparatus membrane</location>
    </subcellularLocation>
</comment>
<evidence type="ECO:0000256" key="5">
    <source>
        <dbReference type="ARBA" id="ARBA00023034"/>
    </source>
</evidence>
<comment type="caution">
    <text evidence="9">The sequence shown here is derived from an EMBL/GenBank/DDBJ whole genome shotgun (WGS) entry which is preliminary data.</text>
</comment>
<proteinExistence type="predicted"/>
<keyword evidence="4 8" id="KW-1133">Transmembrane helix</keyword>
<dbReference type="GO" id="GO:0046873">
    <property type="term" value="F:metal ion transmembrane transporter activity"/>
    <property type="evidence" value="ECO:0007669"/>
    <property type="project" value="InterPro"/>
</dbReference>
<dbReference type="Proteomes" id="UP000242525">
    <property type="component" value="Unassembled WGS sequence"/>
</dbReference>
<evidence type="ECO:0000256" key="4">
    <source>
        <dbReference type="ARBA" id="ARBA00022989"/>
    </source>
</evidence>
<dbReference type="AlphaFoldDB" id="A0A0J9X2X6"/>
<feature type="transmembrane region" description="Helical" evidence="8">
    <location>
        <begin position="205"/>
        <end position="228"/>
    </location>
</feature>
<dbReference type="GO" id="GO:0000139">
    <property type="term" value="C:Golgi membrane"/>
    <property type="evidence" value="ECO:0007669"/>
    <property type="project" value="UniProtKB-SubCell"/>
</dbReference>
<feature type="region of interest" description="Disordered" evidence="7">
    <location>
        <begin position="115"/>
        <end position="138"/>
    </location>
</feature>
<dbReference type="STRING" id="1173061.A0A0J9X2X6"/>
<keyword evidence="3 8" id="KW-0812">Transmembrane</keyword>
<dbReference type="EMBL" id="CCBN010000001">
    <property type="protein sequence ID" value="CDO51480.1"/>
    <property type="molecule type" value="Genomic_DNA"/>
</dbReference>
<evidence type="ECO:0000313" key="9">
    <source>
        <dbReference type="EMBL" id="CDO51480.1"/>
    </source>
</evidence>
<dbReference type="PANTHER" id="PTHR16133">
    <property type="entry name" value="SOLUTE CARRIER FAMILY 39 ZINC TRANSPORTER , MEMBER 9-RELATED"/>
    <property type="match status" value="1"/>
</dbReference>
<keyword evidence="10" id="KW-1185">Reference proteome</keyword>
<dbReference type="InterPro" id="IPR045891">
    <property type="entry name" value="ZIP9"/>
</dbReference>
<evidence type="ECO:0000256" key="2">
    <source>
        <dbReference type="ARBA" id="ARBA00004394"/>
    </source>
</evidence>
<feature type="transmembrane region" description="Helical" evidence="8">
    <location>
        <begin position="266"/>
        <end position="285"/>
    </location>
</feature>
<dbReference type="Pfam" id="PF02535">
    <property type="entry name" value="Zip"/>
    <property type="match status" value="1"/>
</dbReference>
<keyword evidence="6 8" id="KW-0472">Membrane</keyword>
<accession>A0A0J9X2X6</accession>
<evidence type="ECO:0000313" key="10">
    <source>
        <dbReference type="Proteomes" id="UP000242525"/>
    </source>
</evidence>
<evidence type="ECO:0000256" key="3">
    <source>
        <dbReference type="ARBA" id="ARBA00022692"/>
    </source>
</evidence>
<feature type="transmembrane region" description="Helical" evidence="8">
    <location>
        <begin position="70"/>
        <end position="88"/>
    </location>
</feature>